<dbReference type="Pfam" id="PF00561">
    <property type="entry name" value="Abhydrolase_1"/>
    <property type="match status" value="1"/>
</dbReference>
<dbReference type="InterPro" id="IPR052370">
    <property type="entry name" value="Meta-cleavage_hydrolase"/>
</dbReference>
<dbReference type="Gene3D" id="3.40.50.1820">
    <property type="entry name" value="alpha/beta hydrolase"/>
    <property type="match status" value="1"/>
</dbReference>
<dbReference type="PANTHER" id="PTHR43139:SF52">
    <property type="entry name" value="SI:DKEY-122A22.2"/>
    <property type="match status" value="1"/>
</dbReference>
<dbReference type="InterPro" id="IPR029058">
    <property type="entry name" value="AB_hydrolase_fold"/>
</dbReference>
<sequence>MYTLETNNIIFSICLSCGGTMASCLSLIPLYRGYLRRRFKLSGLSFQNVQIDPETEIYFWGPPPGLLTGKPSVVLLQGFGPDSTWQWQNQVPFLAPHFDLYIPHLLFLGESKTTSQDRRDVFQAACVVKLLEKIRVEKYSVVGHSYGSFVAYHMARLWPERVEKVTIASCALNFLLNQDYLDLLELTGTETICDLVLPSTPQKLKLLMAITMKKQLSRIPNFIIKDAFYVSFVSPPLILFHKRIYVKYAYYGNEFSKCWYISQDIFANDIEERRELLNCITLGQEESSRVSPLLQEVLILWGQNDELFRLEKAFQLKEYDIGKRGSLGSNKERGAHDSS</sequence>
<evidence type="ECO:0000313" key="3">
    <source>
        <dbReference type="EMBL" id="KAF6151277.1"/>
    </source>
</evidence>
<dbReference type="PANTHER" id="PTHR43139">
    <property type="entry name" value="SI:DKEY-122A22.2"/>
    <property type="match status" value="1"/>
</dbReference>
<keyword evidence="1" id="KW-0812">Transmembrane</keyword>
<feature type="domain" description="AB hydrolase-1" evidence="2">
    <location>
        <begin position="71"/>
        <end position="170"/>
    </location>
</feature>
<dbReference type="AlphaFoldDB" id="A0A7J7M8Q3"/>
<name>A0A7J7M8Q3_9MAGN</name>
<dbReference type="EMBL" id="JACGCM010001700">
    <property type="protein sequence ID" value="KAF6151277.1"/>
    <property type="molecule type" value="Genomic_DNA"/>
</dbReference>
<keyword evidence="4" id="KW-1185">Reference proteome</keyword>
<keyword evidence="1" id="KW-1133">Transmembrane helix</keyword>
<proteinExistence type="predicted"/>
<dbReference type="InterPro" id="IPR000073">
    <property type="entry name" value="AB_hydrolase_1"/>
</dbReference>
<accession>A0A7J7M8Q3</accession>
<gene>
    <name evidence="3" type="ORF">GIB67_020599</name>
</gene>
<keyword evidence="1" id="KW-0472">Membrane</keyword>
<reference evidence="3 4" key="1">
    <citation type="journal article" date="2020" name="IScience">
        <title>Genome Sequencing of the Endangered Kingdonia uniflora (Circaeasteraceae, Ranunculales) Reveals Potential Mechanisms of Evolutionary Specialization.</title>
        <authorList>
            <person name="Sun Y."/>
            <person name="Deng T."/>
            <person name="Zhang A."/>
            <person name="Moore M.J."/>
            <person name="Landis J.B."/>
            <person name="Lin N."/>
            <person name="Zhang H."/>
            <person name="Zhang X."/>
            <person name="Huang J."/>
            <person name="Zhang X."/>
            <person name="Sun H."/>
            <person name="Wang H."/>
        </authorList>
    </citation>
    <scope>NUCLEOTIDE SEQUENCE [LARGE SCALE GENOMIC DNA]</scope>
    <source>
        <strain evidence="3">TB1705</strain>
        <tissue evidence="3">Leaf</tissue>
    </source>
</reference>
<dbReference type="OrthoDB" id="6431331at2759"/>
<comment type="caution">
    <text evidence="3">The sequence shown here is derived from an EMBL/GenBank/DDBJ whole genome shotgun (WGS) entry which is preliminary data.</text>
</comment>
<evidence type="ECO:0000256" key="1">
    <source>
        <dbReference type="SAM" id="Phobius"/>
    </source>
</evidence>
<evidence type="ECO:0000259" key="2">
    <source>
        <dbReference type="Pfam" id="PF00561"/>
    </source>
</evidence>
<organism evidence="3 4">
    <name type="scientific">Kingdonia uniflora</name>
    <dbReference type="NCBI Taxonomy" id="39325"/>
    <lineage>
        <taxon>Eukaryota</taxon>
        <taxon>Viridiplantae</taxon>
        <taxon>Streptophyta</taxon>
        <taxon>Embryophyta</taxon>
        <taxon>Tracheophyta</taxon>
        <taxon>Spermatophyta</taxon>
        <taxon>Magnoliopsida</taxon>
        <taxon>Ranunculales</taxon>
        <taxon>Circaeasteraceae</taxon>
        <taxon>Kingdonia</taxon>
    </lineage>
</organism>
<dbReference type="SUPFAM" id="SSF53474">
    <property type="entry name" value="alpha/beta-Hydrolases"/>
    <property type="match status" value="1"/>
</dbReference>
<protein>
    <recommendedName>
        <fullName evidence="2">AB hydrolase-1 domain-containing protein</fullName>
    </recommendedName>
</protein>
<dbReference type="Proteomes" id="UP000541444">
    <property type="component" value="Unassembled WGS sequence"/>
</dbReference>
<evidence type="ECO:0000313" key="4">
    <source>
        <dbReference type="Proteomes" id="UP000541444"/>
    </source>
</evidence>
<feature type="transmembrane region" description="Helical" evidence="1">
    <location>
        <begin position="6"/>
        <end position="31"/>
    </location>
</feature>